<accession>A0ABD5J1C7</accession>
<proteinExistence type="predicted"/>
<dbReference type="InterPro" id="IPR016187">
    <property type="entry name" value="CTDL_fold"/>
</dbReference>
<dbReference type="Proteomes" id="UP001339962">
    <property type="component" value="Unassembled WGS sequence"/>
</dbReference>
<evidence type="ECO:0000313" key="2">
    <source>
        <dbReference type="EMBL" id="MED5053785.1"/>
    </source>
</evidence>
<evidence type="ECO:0000313" key="3">
    <source>
        <dbReference type="Proteomes" id="UP001339962"/>
    </source>
</evidence>
<dbReference type="RefSeq" id="WP_328219503.1">
    <property type="nucleotide sequence ID" value="NZ_JARTLI010000069.1"/>
</dbReference>
<dbReference type="Gene3D" id="3.90.1580.10">
    <property type="entry name" value="paralog of FGE (formylglycine-generating enzyme)"/>
    <property type="match status" value="1"/>
</dbReference>
<organism evidence="2 3">
    <name type="scientific">Anoxybacteroides rupiense</name>
    <dbReference type="NCBI Taxonomy" id="311460"/>
    <lineage>
        <taxon>Bacteria</taxon>
        <taxon>Bacillati</taxon>
        <taxon>Bacillota</taxon>
        <taxon>Bacilli</taxon>
        <taxon>Bacillales</taxon>
        <taxon>Anoxybacillaceae</taxon>
        <taxon>Anoxybacteroides</taxon>
    </lineage>
</organism>
<dbReference type="PANTHER" id="PTHR23150">
    <property type="entry name" value="SULFATASE MODIFYING FACTOR 1, 2"/>
    <property type="match status" value="1"/>
</dbReference>
<sequence>MFNRYDFEEPIPNELLEEFCKKEEEGMILIPGGFFTFGLDPHQVPDKTFGWHDAIPSRKVWLPPFFIDKYPVTNEEYDEFVEYTKKNGHIFCHPNEPQEKDHTRNTFWDERFKPDHPVTGIDWYDAFAFSRWKGKELPTEFQWEKAARGEDGRIWPWGNAFNRNAANWCAHWLNYTPESLDEWREGITSFSEEFPEEPIKRASEFEKDEYVSPYGVVGMVGNHWEWTRSDLLTGREFHPGFSNKQSKHHAFAVLKGGSFFSLPGLMYPSFRGKDIPFCRHNEMGFRCVKNIPIYTLRKAIGKPITNTAIY</sequence>
<name>A0ABD5J1C7_9BACL</name>
<reference evidence="2 3" key="1">
    <citation type="submission" date="2023-03" db="EMBL/GenBank/DDBJ databases">
        <title>Bacillus Genome Sequencing.</title>
        <authorList>
            <person name="Dunlap C."/>
        </authorList>
    </citation>
    <scope>NUCLEOTIDE SEQUENCE [LARGE SCALE GENOMIC DNA]</scope>
    <source>
        <strain evidence="2 3">NRS-38</strain>
    </source>
</reference>
<comment type="caution">
    <text evidence="2">The sequence shown here is derived from an EMBL/GenBank/DDBJ whole genome shotgun (WGS) entry which is preliminary data.</text>
</comment>
<feature type="domain" description="Sulfatase-modifying factor enzyme-like" evidence="1">
    <location>
        <begin position="24"/>
        <end position="289"/>
    </location>
</feature>
<dbReference type="InterPro" id="IPR042095">
    <property type="entry name" value="SUMF_sf"/>
</dbReference>
<protein>
    <submittedName>
        <fullName evidence="2">Formylglycine-generating enzyme family protein</fullName>
    </submittedName>
</protein>
<dbReference type="SUPFAM" id="SSF56436">
    <property type="entry name" value="C-type lectin-like"/>
    <property type="match status" value="1"/>
</dbReference>
<dbReference type="Pfam" id="PF03781">
    <property type="entry name" value="FGE-sulfatase"/>
    <property type="match status" value="1"/>
</dbReference>
<dbReference type="PANTHER" id="PTHR23150:SF19">
    <property type="entry name" value="FORMYLGLYCINE-GENERATING ENZYME"/>
    <property type="match status" value="1"/>
</dbReference>
<dbReference type="AlphaFoldDB" id="A0ABD5J1C7"/>
<dbReference type="EMBL" id="JARTLI010000069">
    <property type="protein sequence ID" value="MED5053785.1"/>
    <property type="molecule type" value="Genomic_DNA"/>
</dbReference>
<evidence type="ECO:0000259" key="1">
    <source>
        <dbReference type="Pfam" id="PF03781"/>
    </source>
</evidence>
<gene>
    <name evidence="2" type="ORF">P9850_18655</name>
</gene>
<dbReference type="InterPro" id="IPR051043">
    <property type="entry name" value="Sulfatase_Mod_Factor_Kinase"/>
</dbReference>
<dbReference type="InterPro" id="IPR005532">
    <property type="entry name" value="SUMF_dom"/>
</dbReference>